<dbReference type="Gene3D" id="1.20.1260.20">
    <property type="entry name" value="PPE superfamily"/>
    <property type="match status" value="1"/>
</dbReference>
<organism evidence="4 5">
    <name type="scientific">Actinocrispum wychmicini</name>
    <dbReference type="NCBI Taxonomy" id="1213861"/>
    <lineage>
        <taxon>Bacteria</taxon>
        <taxon>Bacillati</taxon>
        <taxon>Actinomycetota</taxon>
        <taxon>Actinomycetes</taxon>
        <taxon>Pseudonocardiales</taxon>
        <taxon>Pseudonocardiaceae</taxon>
        <taxon>Actinocrispum</taxon>
    </lineage>
</organism>
<feature type="compositionally biased region" description="Pro residues" evidence="2">
    <location>
        <begin position="233"/>
        <end position="263"/>
    </location>
</feature>
<dbReference type="EMBL" id="SLWS01000001">
    <property type="protein sequence ID" value="TCO65007.1"/>
    <property type="molecule type" value="Genomic_DNA"/>
</dbReference>
<dbReference type="Pfam" id="PF00823">
    <property type="entry name" value="PPE"/>
    <property type="match status" value="1"/>
</dbReference>
<proteinExistence type="inferred from homology"/>
<dbReference type="InterPro" id="IPR000030">
    <property type="entry name" value="PPE_dom"/>
</dbReference>
<feature type="domain" description="PPE" evidence="3">
    <location>
        <begin position="11"/>
        <end position="178"/>
    </location>
</feature>
<dbReference type="PRINTS" id="PR01217">
    <property type="entry name" value="PRICHEXTENSN"/>
</dbReference>
<feature type="compositionally biased region" description="Polar residues" evidence="2">
    <location>
        <begin position="211"/>
        <end position="223"/>
    </location>
</feature>
<dbReference type="InterPro" id="IPR038332">
    <property type="entry name" value="PPE_sf"/>
</dbReference>
<evidence type="ECO:0000256" key="1">
    <source>
        <dbReference type="ARBA" id="ARBA00010652"/>
    </source>
</evidence>
<gene>
    <name evidence="4" type="ORF">EV192_101791</name>
</gene>
<evidence type="ECO:0000313" key="4">
    <source>
        <dbReference type="EMBL" id="TCO65007.1"/>
    </source>
</evidence>
<feature type="compositionally biased region" description="Gly residues" evidence="2">
    <location>
        <begin position="378"/>
        <end position="406"/>
    </location>
</feature>
<dbReference type="SUPFAM" id="SSF140459">
    <property type="entry name" value="PE/PPE dimer-like"/>
    <property type="match status" value="1"/>
</dbReference>
<dbReference type="RefSeq" id="WP_132111118.1">
    <property type="nucleotide sequence ID" value="NZ_SLWS01000001.1"/>
</dbReference>
<dbReference type="OrthoDB" id="3682216at2"/>
<evidence type="ECO:0000313" key="5">
    <source>
        <dbReference type="Proteomes" id="UP000295680"/>
    </source>
</evidence>
<accession>A0A4R2K045</accession>
<dbReference type="Proteomes" id="UP000295680">
    <property type="component" value="Unassembled WGS sequence"/>
</dbReference>
<protein>
    <submittedName>
        <fullName evidence="4">PPE family protein</fullName>
    </submittedName>
</protein>
<sequence>MGDIRWKGLNHETIHKMINEGPGPSASGPFAEFYGKLSEGLANISKDLHGKLTTLKVNWEGASGDAAQAGMSPLKDWADTAQTGANVMKISYEEQGTFVGQARAEVPKPVKVTTPSPSGWDIAAAAAGVVMGNPGPAAAVAAQAADHEGQERAQDEAARKAVDAMNKYQDSSKFNAETLGRFEAPPQVVVSTPPPIPGYHSEPVDTGGLHKSSTFSHSTTDPNHYTPPTSHIPGPPPPTHVPGPTPPPGTPPQHVPTPPPPGTTPSQHFPTPTPTPTPEPLPRPPYPNPTPGPGFPPGEGPFVPGQGGWNAGGQSGNTYGNGGLNETGGRGGTGGPGGQGGRGGVGGQGNFGGADAEGRQMGRGGAGAGANPFAQEGVGRGGGMGGNAAGGRGGAGGQMGAGGGRGQGEDDEEHETPSYLVETEDVFGDDRMVAPPVIGERPEQ</sequence>
<feature type="compositionally biased region" description="Pro residues" evidence="2">
    <location>
        <begin position="271"/>
        <end position="299"/>
    </location>
</feature>
<keyword evidence="5" id="KW-1185">Reference proteome</keyword>
<comment type="similarity">
    <text evidence="1">Belongs to the mycobacterial PPE family.</text>
</comment>
<evidence type="ECO:0000259" key="3">
    <source>
        <dbReference type="Pfam" id="PF00823"/>
    </source>
</evidence>
<feature type="compositionally biased region" description="Gly residues" evidence="2">
    <location>
        <begin position="305"/>
        <end position="352"/>
    </location>
</feature>
<reference evidence="4 5" key="1">
    <citation type="submission" date="2019-03" db="EMBL/GenBank/DDBJ databases">
        <title>Genomic Encyclopedia of Type Strains, Phase IV (KMG-IV): sequencing the most valuable type-strain genomes for metagenomic binning, comparative biology and taxonomic classification.</title>
        <authorList>
            <person name="Goeker M."/>
        </authorList>
    </citation>
    <scope>NUCLEOTIDE SEQUENCE [LARGE SCALE GENOMIC DNA]</scope>
    <source>
        <strain evidence="4 5">DSM 45934</strain>
    </source>
</reference>
<evidence type="ECO:0000256" key="2">
    <source>
        <dbReference type="SAM" id="MobiDB-lite"/>
    </source>
</evidence>
<name>A0A4R2K045_9PSEU</name>
<dbReference type="AlphaFoldDB" id="A0A4R2K045"/>
<comment type="caution">
    <text evidence="4">The sequence shown here is derived from an EMBL/GenBank/DDBJ whole genome shotgun (WGS) entry which is preliminary data.</text>
</comment>
<feature type="region of interest" description="Disordered" evidence="2">
    <location>
        <begin position="185"/>
        <end position="444"/>
    </location>
</feature>